<name>A0A484I771_9ARCH</name>
<gene>
    <name evidence="1" type="ORF">NFRAN_1266</name>
</gene>
<sequence length="136" mass="14440">MSISEIRYMMTLTGGILIVILSTSATDSLAQSESTTSMLDQRTNVTEATFTATTTFNLQPLFVEQGKITGQRVLGVVPQPQIETSFMTNTSFRNGTTSPVVNAVNIGTTTITLNADGIFHGEGKGLLRSQGTGFAS</sequence>
<dbReference type="AlphaFoldDB" id="A0A484I771"/>
<dbReference type="KEGG" id="nfn:NFRAN_1266"/>
<protein>
    <submittedName>
        <fullName evidence="1">Uncharacterized protein</fullName>
    </submittedName>
</protein>
<dbReference type="EMBL" id="LR216287">
    <property type="protein sequence ID" value="VFJ13588.1"/>
    <property type="molecule type" value="Genomic_DNA"/>
</dbReference>
<dbReference type="Proteomes" id="UP000294299">
    <property type="component" value="Chromosome NFRAN"/>
</dbReference>
<dbReference type="GeneID" id="39420653"/>
<organism evidence="1 2">
    <name type="scientific">Candidatus Nitrosocosmicus franklandianus</name>
    <dbReference type="NCBI Taxonomy" id="1798806"/>
    <lineage>
        <taxon>Archaea</taxon>
        <taxon>Nitrososphaerota</taxon>
        <taxon>Nitrososphaeria</taxon>
        <taxon>Nitrososphaerales</taxon>
        <taxon>Nitrososphaeraceae</taxon>
        <taxon>Candidatus Nitrosocosmicus</taxon>
    </lineage>
</organism>
<reference evidence="1 2" key="1">
    <citation type="submission" date="2019-02" db="EMBL/GenBank/DDBJ databases">
        <authorList>
            <person name="Lehtovirta-Morley E L."/>
        </authorList>
    </citation>
    <scope>NUCLEOTIDE SEQUENCE [LARGE SCALE GENOMIC DNA]</scope>
    <source>
        <strain evidence="1">NFRAN1</strain>
    </source>
</reference>
<keyword evidence="2" id="KW-1185">Reference proteome</keyword>
<evidence type="ECO:0000313" key="1">
    <source>
        <dbReference type="EMBL" id="VFJ13588.1"/>
    </source>
</evidence>
<evidence type="ECO:0000313" key="2">
    <source>
        <dbReference type="Proteomes" id="UP000294299"/>
    </source>
</evidence>
<dbReference type="RefSeq" id="WP_134483535.1">
    <property type="nucleotide sequence ID" value="NZ_LR216287.1"/>
</dbReference>
<proteinExistence type="predicted"/>
<accession>A0A484I771</accession>